<dbReference type="InterPro" id="IPR036396">
    <property type="entry name" value="Cyt_P450_sf"/>
</dbReference>
<comment type="caution">
    <text evidence="9">The sequence shown here is derived from an EMBL/GenBank/DDBJ whole genome shotgun (WGS) entry which is preliminary data.</text>
</comment>
<dbReference type="InterPro" id="IPR001128">
    <property type="entry name" value="Cyt_P450"/>
</dbReference>
<dbReference type="FunFam" id="1.10.630.10:FF:000018">
    <property type="entry name" value="Cytochrome P450 monooxygenase"/>
    <property type="match status" value="1"/>
</dbReference>
<dbReference type="PANTHER" id="PTHR46696">
    <property type="entry name" value="P450, PUTATIVE (EUROFUNG)-RELATED"/>
    <property type="match status" value="1"/>
</dbReference>
<keyword evidence="7 8" id="KW-0503">Monooxygenase</keyword>
<dbReference type="EMBL" id="QQAZ01000007">
    <property type="protein sequence ID" value="RDI48969.1"/>
    <property type="molecule type" value="Genomic_DNA"/>
</dbReference>
<dbReference type="InterPro" id="IPR002397">
    <property type="entry name" value="Cyt_P450_B"/>
</dbReference>
<evidence type="ECO:0000256" key="6">
    <source>
        <dbReference type="ARBA" id="ARBA00023004"/>
    </source>
</evidence>
<evidence type="ECO:0000313" key="10">
    <source>
        <dbReference type="Proteomes" id="UP000255355"/>
    </source>
</evidence>
<evidence type="ECO:0000256" key="3">
    <source>
        <dbReference type="ARBA" id="ARBA00022617"/>
    </source>
</evidence>
<evidence type="ECO:0000313" key="9">
    <source>
        <dbReference type="EMBL" id="RDI48969.1"/>
    </source>
</evidence>
<dbReference type="CDD" id="cd11029">
    <property type="entry name" value="CYP107-like"/>
    <property type="match status" value="1"/>
</dbReference>
<dbReference type="GO" id="GO:0020037">
    <property type="term" value="F:heme binding"/>
    <property type="evidence" value="ECO:0007669"/>
    <property type="project" value="InterPro"/>
</dbReference>
<dbReference type="GO" id="GO:0005506">
    <property type="term" value="F:iron ion binding"/>
    <property type="evidence" value="ECO:0007669"/>
    <property type="project" value="InterPro"/>
</dbReference>
<evidence type="ECO:0000256" key="4">
    <source>
        <dbReference type="ARBA" id="ARBA00022723"/>
    </source>
</evidence>
<dbReference type="PRINTS" id="PR00359">
    <property type="entry name" value="BP450"/>
</dbReference>
<dbReference type="AlphaFoldDB" id="A0A370H0A1"/>
<name>A0A370H0A1_9NOCA</name>
<dbReference type="InterPro" id="IPR017972">
    <property type="entry name" value="Cyt_P450_CS"/>
</dbReference>
<organism evidence="9 10">
    <name type="scientific">Nocardia mexicana</name>
    <dbReference type="NCBI Taxonomy" id="279262"/>
    <lineage>
        <taxon>Bacteria</taxon>
        <taxon>Bacillati</taxon>
        <taxon>Actinomycetota</taxon>
        <taxon>Actinomycetes</taxon>
        <taxon>Mycobacteriales</taxon>
        <taxon>Nocardiaceae</taxon>
        <taxon>Nocardia</taxon>
    </lineage>
</organism>
<dbReference type="STRING" id="1210089.GCA_001613165_00584"/>
<dbReference type="Proteomes" id="UP000255355">
    <property type="component" value="Unassembled WGS sequence"/>
</dbReference>
<dbReference type="RefSeq" id="WP_068013550.1">
    <property type="nucleotide sequence ID" value="NZ_QQAZ01000007.1"/>
</dbReference>
<dbReference type="OrthoDB" id="5500002at2"/>
<protein>
    <submittedName>
        <fullName evidence="9">Cytochrome P450</fullName>
    </submittedName>
</protein>
<accession>A0A370H0A1</accession>
<dbReference type="PRINTS" id="PR00385">
    <property type="entry name" value="P450"/>
</dbReference>
<evidence type="ECO:0000256" key="2">
    <source>
        <dbReference type="ARBA" id="ARBA00010617"/>
    </source>
</evidence>
<evidence type="ECO:0000256" key="1">
    <source>
        <dbReference type="ARBA" id="ARBA00001971"/>
    </source>
</evidence>
<keyword evidence="10" id="KW-1185">Reference proteome</keyword>
<dbReference type="Gene3D" id="1.10.630.10">
    <property type="entry name" value="Cytochrome P450"/>
    <property type="match status" value="1"/>
</dbReference>
<keyword evidence="4 8" id="KW-0479">Metal-binding</keyword>
<comment type="cofactor">
    <cofactor evidence="1">
        <name>heme</name>
        <dbReference type="ChEBI" id="CHEBI:30413"/>
    </cofactor>
</comment>
<sequence length="406" mass="44271">MDIEPVVLDPTAADLHGEVERLRSRGPATLVELPGGVRAWAVTDADVLAELLADPRVSKDARRHWPAFRNGEVPRHWPLKPWVAANNMLTAYGPEHRRLRRLVAPAFTVRRTNALRPYIQEVADELLDAVDRVPAGEVVDLRERFCYVLPMRVVCELMGIPDALRPALSACVDSGFDTTLAPDASAAAYAEIGRIVGELVARKRRDPGADVTSALIAASDDEDGSRLDDRELIETVMLVIGAGHETTVNLIGNAIVALLGHPDQKTRVLDGRVSWAEVVEETLRCESPVGYLPLRYAVDDLEVGDVRIARGQAILASYSAAGRDPKRHGDSAAAFDVGRAGKEHLSFGHGVHHCLGAPLARLEAMVALPAVFARFPEMRLANPPQELGAVPSFISHGYRRVPVYRH</sequence>
<evidence type="ECO:0000256" key="8">
    <source>
        <dbReference type="RuleBase" id="RU000461"/>
    </source>
</evidence>
<dbReference type="GO" id="GO:0004497">
    <property type="term" value="F:monooxygenase activity"/>
    <property type="evidence" value="ECO:0007669"/>
    <property type="project" value="UniProtKB-KW"/>
</dbReference>
<evidence type="ECO:0000256" key="5">
    <source>
        <dbReference type="ARBA" id="ARBA00023002"/>
    </source>
</evidence>
<keyword evidence="6 8" id="KW-0408">Iron</keyword>
<dbReference type="SUPFAM" id="SSF48264">
    <property type="entry name" value="Cytochrome P450"/>
    <property type="match status" value="1"/>
</dbReference>
<dbReference type="GO" id="GO:0016705">
    <property type="term" value="F:oxidoreductase activity, acting on paired donors, with incorporation or reduction of molecular oxygen"/>
    <property type="evidence" value="ECO:0007669"/>
    <property type="project" value="InterPro"/>
</dbReference>
<keyword evidence="3 8" id="KW-0349">Heme</keyword>
<evidence type="ECO:0000256" key="7">
    <source>
        <dbReference type="ARBA" id="ARBA00023033"/>
    </source>
</evidence>
<comment type="similarity">
    <text evidence="2 8">Belongs to the cytochrome P450 family.</text>
</comment>
<dbReference type="Pfam" id="PF00067">
    <property type="entry name" value="p450"/>
    <property type="match status" value="2"/>
</dbReference>
<dbReference type="PANTHER" id="PTHR46696:SF1">
    <property type="entry name" value="CYTOCHROME P450 YJIB-RELATED"/>
    <property type="match status" value="1"/>
</dbReference>
<gene>
    <name evidence="9" type="ORF">DFR68_10794</name>
</gene>
<proteinExistence type="inferred from homology"/>
<keyword evidence="5 8" id="KW-0560">Oxidoreductase</keyword>
<reference evidence="9 10" key="1">
    <citation type="submission" date="2018-07" db="EMBL/GenBank/DDBJ databases">
        <title>Genomic Encyclopedia of Type Strains, Phase IV (KMG-IV): sequencing the most valuable type-strain genomes for metagenomic binning, comparative biology and taxonomic classification.</title>
        <authorList>
            <person name="Goeker M."/>
        </authorList>
    </citation>
    <scope>NUCLEOTIDE SEQUENCE [LARGE SCALE GENOMIC DNA]</scope>
    <source>
        <strain evidence="9 10">DSM 44952</strain>
    </source>
</reference>
<dbReference type="PROSITE" id="PS00086">
    <property type="entry name" value="CYTOCHROME_P450"/>
    <property type="match status" value="1"/>
</dbReference>